<name>A0A0G9KY08_9BACT</name>
<dbReference type="Pfam" id="PF08238">
    <property type="entry name" value="Sel1"/>
    <property type="match status" value="2"/>
</dbReference>
<evidence type="ECO:0000256" key="4">
    <source>
        <dbReference type="ARBA" id="ARBA00023251"/>
    </source>
</evidence>
<dbReference type="PATRIC" id="fig|1447263.3.peg.175"/>
<comment type="caution">
    <text evidence="5">The sequence shown here is derived from an EMBL/GenBank/DDBJ whole genome shotgun (WGS) entry which is preliminary data.</text>
</comment>
<gene>
    <name evidence="5" type="ORF">AF80_00945</name>
</gene>
<organism evidence="5 6">
    <name type="scientific">Aliarcobacter butzleri L355</name>
    <dbReference type="NCBI Taxonomy" id="1447263"/>
    <lineage>
        <taxon>Bacteria</taxon>
        <taxon>Pseudomonadati</taxon>
        <taxon>Campylobacterota</taxon>
        <taxon>Epsilonproteobacteria</taxon>
        <taxon>Campylobacterales</taxon>
        <taxon>Arcobacteraceae</taxon>
        <taxon>Aliarcobacter</taxon>
    </lineage>
</organism>
<dbReference type="RefSeq" id="WP_004510189.1">
    <property type="nucleotide sequence ID" value="NZ_JAIW01000009.1"/>
</dbReference>
<evidence type="ECO:0000313" key="6">
    <source>
        <dbReference type="Proteomes" id="UP000035154"/>
    </source>
</evidence>
<dbReference type="SUPFAM" id="SSF81901">
    <property type="entry name" value="HCP-like"/>
    <property type="match status" value="1"/>
</dbReference>
<dbReference type="SMART" id="SM00671">
    <property type="entry name" value="SEL1"/>
    <property type="match status" value="2"/>
</dbReference>
<dbReference type="EC" id="3.5.2.6" evidence="2"/>
<reference evidence="5 6" key="1">
    <citation type="submission" date="2014-01" db="EMBL/GenBank/DDBJ databases">
        <title>Development of a Comparative Genomic Fingerprinting Assay for High Resolution Genotyping of Arcobacter butzleri.</title>
        <authorList>
            <person name="Webb A.L."/>
            <person name="Inglis G.D."/>
            <person name="Kruczkiewicz P."/>
            <person name="Selinger L.B."/>
            <person name="Taboada E.N."/>
        </authorList>
    </citation>
    <scope>NUCLEOTIDE SEQUENCE [LARGE SCALE GENOMIC DNA]</scope>
    <source>
        <strain evidence="5 6">L355</strain>
    </source>
</reference>
<accession>A0A0G9KY08</accession>
<dbReference type="InterPro" id="IPR050767">
    <property type="entry name" value="Sel1_AlgK"/>
</dbReference>
<dbReference type="EMBL" id="JAIW01000009">
    <property type="protein sequence ID" value="KLE11469.1"/>
    <property type="molecule type" value="Genomic_DNA"/>
</dbReference>
<dbReference type="AlphaFoldDB" id="A0A0G9KY08"/>
<dbReference type="PANTHER" id="PTHR11102">
    <property type="entry name" value="SEL-1-LIKE PROTEIN"/>
    <property type="match status" value="1"/>
</dbReference>
<dbReference type="Proteomes" id="UP000035154">
    <property type="component" value="Unassembled WGS sequence"/>
</dbReference>
<dbReference type="InterPro" id="IPR006597">
    <property type="entry name" value="Sel1-like"/>
</dbReference>
<dbReference type="GO" id="GO:0008800">
    <property type="term" value="F:beta-lactamase activity"/>
    <property type="evidence" value="ECO:0007669"/>
    <property type="project" value="UniProtKB-EC"/>
</dbReference>
<keyword evidence="3" id="KW-1015">Disulfide bond</keyword>
<comment type="catalytic activity">
    <reaction evidence="1">
        <text>a beta-lactam + H2O = a substituted beta-amino acid</text>
        <dbReference type="Rhea" id="RHEA:20401"/>
        <dbReference type="ChEBI" id="CHEBI:15377"/>
        <dbReference type="ChEBI" id="CHEBI:35627"/>
        <dbReference type="ChEBI" id="CHEBI:140347"/>
        <dbReference type="EC" id="3.5.2.6"/>
    </reaction>
</comment>
<evidence type="ECO:0000256" key="2">
    <source>
        <dbReference type="ARBA" id="ARBA00012865"/>
    </source>
</evidence>
<dbReference type="InterPro" id="IPR011990">
    <property type="entry name" value="TPR-like_helical_dom_sf"/>
</dbReference>
<dbReference type="PANTHER" id="PTHR11102:SF160">
    <property type="entry name" value="ERAD-ASSOCIATED E3 UBIQUITIN-PROTEIN LIGASE COMPONENT HRD3"/>
    <property type="match status" value="1"/>
</dbReference>
<proteinExistence type="predicted"/>
<keyword evidence="4" id="KW-0046">Antibiotic resistance</keyword>
<sequence>MKKLFLILIILNSMVFGVTFEDGKRALLTNDYEQAFKIFDDLASKGDAKAQYGLGFMYETGKAVKMDKKEAIKWYKKSSKQGYKKAQKALDDVCSENPFICR</sequence>
<evidence type="ECO:0000256" key="3">
    <source>
        <dbReference type="ARBA" id="ARBA00023157"/>
    </source>
</evidence>
<dbReference type="GO" id="GO:0046677">
    <property type="term" value="P:response to antibiotic"/>
    <property type="evidence" value="ECO:0007669"/>
    <property type="project" value="UniProtKB-KW"/>
</dbReference>
<evidence type="ECO:0000256" key="1">
    <source>
        <dbReference type="ARBA" id="ARBA00001526"/>
    </source>
</evidence>
<dbReference type="Gene3D" id="1.25.40.10">
    <property type="entry name" value="Tetratricopeptide repeat domain"/>
    <property type="match status" value="1"/>
</dbReference>
<protein>
    <recommendedName>
        <fullName evidence="2">beta-lactamase</fullName>
        <ecNumber evidence="2">3.5.2.6</ecNumber>
    </recommendedName>
</protein>
<evidence type="ECO:0000313" key="5">
    <source>
        <dbReference type="EMBL" id="KLE11469.1"/>
    </source>
</evidence>